<evidence type="ECO:0000313" key="2">
    <source>
        <dbReference type="EMBL" id="SFW56226.1"/>
    </source>
</evidence>
<proteinExistence type="predicted"/>
<evidence type="ECO:0000259" key="1">
    <source>
        <dbReference type="Pfam" id="PF21831"/>
    </source>
</evidence>
<dbReference type="OrthoDB" id="5515732at2"/>
<keyword evidence="3" id="KW-1185">Reference proteome</keyword>
<feature type="domain" description="DUF6891" evidence="1">
    <location>
        <begin position="4"/>
        <end position="188"/>
    </location>
</feature>
<dbReference type="Pfam" id="PF21831">
    <property type="entry name" value="DUF6891"/>
    <property type="match status" value="1"/>
</dbReference>
<sequence length="232" mass="26958">MTQEIKTEALEMIKEDVLFGFYSEEEIFNSISDAFYDAEDFDDDWLTKEINKQFVAHKNNSTSWNKQTIFTRLVSVFDQLNKEKIVSLHKAGYTRQDAQDDCREIVDELGAIGIIAKGYCYYHAQDLQRALGEDGMLYIGYDSIEPTDSAAEAVANRIVTLLRENGFTVSWNGFIDTRIEIKNITWQKVYDGVDYNYSRVFSIIEEHHAPKNKLDTTTTKTTQKSFWKLWKH</sequence>
<reference evidence="3" key="1">
    <citation type="submission" date="2016-11" db="EMBL/GenBank/DDBJ databases">
        <authorList>
            <person name="Varghese N."/>
            <person name="Submissions S."/>
        </authorList>
    </citation>
    <scope>NUCLEOTIDE SEQUENCE [LARGE SCALE GENOMIC DNA]</scope>
    <source>
        <strain evidence="3">DSM 24786</strain>
    </source>
</reference>
<dbReference type="AlphaFoldDB" id="A0A1K1Q8F4"/>
<dbReference type="Proteomes" id="UP000183257">
    <property type="component" value="Unassembled WGS sequence"/>
</dbReference>
<name>A0A1K1Q8F4_9FLAO</name>
<organism evidence="2 3">
    <name type="scientific">Cellulophaga fucicola</name>
    <dbReference type="NCBI Taxonomy" id="76595"/>
    <lineage>
        <taxon>Bacteria</taxon>
        <taxon>Pseudomonadati</taxon>
        <taxon>Bacteroidota</taxon>
        <taxon>Flavobacteriia</taxon>
        <taxon>Flavobacteriales</taxon>
        <taxon>Flavobacteriaceae</taxon>
        <taxon>Cellulophaga</taxon>
    </lineage>
</organism>
<dbReference type="EMBL" id="FPIY01000003">
    <property type="protein sequence ID" value="SFW56226.1"/>
    <property type="molecule type" value="Genomic_DNA"/>
</dbReference>
<dbReference type="RefSeq" id="WP_072304093.1">
    <property type="nucleotide sequence ID" value="NZ_FPIY01000003.1"/>
</dbReference>
<protein>
    <recommendedName>
        <fullName evidence="1">DUF6891 domain-containing protein</fullName>
    </recommendedName>
</protein>
<dbReference type="STRING" id="76595.SAMN05660313_02462"/>
<gene>
    <name evidence="2" type="ORF">SAMN05660313_02462</name>
</gene>
<evidence type="ECO:0000313" key="3">
    <source>
        <dbReference type="Proteomes" id="UP000183257"/>
    </source>
</evidence>
<dbReference type="InterPro" id="IPR054186">
    <property type="entry name" value="DUF6891"/>
</dbReference>
<accession>A0A1K1Q8F4</accession>